<dbReference type="AlphaFoldDB" id="A0A8H3W1Y8"/>
<evidence type="ECO:0000256" key="1">
    <source>
        <dbReference type="SAM" id="MobiDB-lite"/>
    </source>
</evidence>
<accession>A0A8H3W1Y8</accession>
<reference evidence="2 3" key="1">
    <citation type="submission" date="2019-12" db="EMBL/GenBank/DDBJ databases">
        <title>A genome sequence resource for the geographically widespread anthracnose pathogen Colletotrichum asianum.</title>
        <authorList>
            <person name="Meng Y."/>
        </authorList>
    </citation>
    <scope>NUCLEOTIDE SEQUENCE [LARGE SCALE GENOMIC DNA]</scope>
    <source>
        <strain evidence="2 3">ICMP 18580</strain>
    </source>
</reference>
<evidence type="ECO:0000313" key="3">
    <source>
        <dbReference type="Proteomes" id="UP000434172"/>
    </source>
</evidence>
<feature type="region of interest" description="Disordered" evidence="1">
    <location>
        <begin position="18"/>
        <end position="63"/>
    </location>
</feature>
<dbReference type="InterPro" id="IPR021833">
    <property type="entry name" value="DUF3425"/>
</dbReference>
<comment type="caution">
    <text evidence="2">The sequence shown here is derived from an EMBL/GenBank/DDBJ whole genome shotgun (WGS) entry which is preliminary data.</text>
</comment>
<feature type="compositionally biased region" description="Basic and acidic residues" evidence="1">
    <location>
        <begin position="54"/>
        <end position="63"/>
    </location>
</feature>
<evidence type="ECO:0000313" key="2">
    <source>
        <dbReference type="EMBL" id="KAF0320821.1"/>
    </source>
</evidence>
<dbReference type="OrthoDB" id="2245989at2759"/>
<name>A0A8H3W1Y8_9PEZI</name>
<organism evidence="2 3">
    <name type="scientific">Colletotrichum asianum</name>
    <dbReference type="NCBI Taxonomy" id="702518"/>
    <lineage>
        <taxon>Eukaryota</taxon>
        <taxon>Fungi</taxon>
        <taxon>Dikarya</taxon>
        <taxon>Ascomycota</taxon>
        <taxon>Pezizomycotina</taxon>
        <taxon>Sordariomycetes</taxon>
        <taxon>Hypocreomycetidae</taxon>
        <taxon>Glomerellales</taxon>
        <taxon>Glomerellaceae</taxon>
        <taxon>Colletotrichum</taxon>
        <taxon>Colletotrichum gloeosporioides species complex</taxon>
    </lineage>
</organism>
<proteinExistence type="predicted"/>
<feature type="compositionally biased region" description="Basic residues" evidence="1">
    <location>
        <begin position="33"/>
        <end position="42"/>
    </location>
</feature>
<dbReference type="PANTHER" id="PTHR38116:SF1">
    <property type="entry name" value="BZIP DOMAIN-CONTAINING PROTEIN"/>
    <property type="match status" value="1"/>
</dbReference>
<dbReference type="PANTHER" id="PTHR38116">
    <property type="entry name" value="CHROMOSOME 7, WHOLE GENOME SHOTGUN SEQUENCE"/>
    <property type="match status" value="1"/>
</dbReference>
<keyword evidence="3" id="KW-1185">Reference proteome</keyword>
<protein>
    <recommendedName>
        <fullName evidence="4">BZIP domain-containing protein</fullName>
    </recommendedName>
</protein>
<dbReference type="Proteomes" id="UP000434172">
    <property type="component" value="Unassembled WGS sequence"/>
</dbReference>
<gene>
    <name evidence="2" type="ORF">GQ607_011905</name>
</gene>
<sequence>MAHLSEAGDEWRENWTVVASSAERRRQQNRLNQRARRKKRHLERCAAAASNDNPESRLVAKDRILSDGRTERKYDSKRGHSNARNARHDWPLNYILLHCPKSHEKAAEFVRSVIANCSINGRRPSNLPILARLNVINALAINALTLNFPFDKMYHDECISPFNLQGPRPLDTATLLLSVPDGLRPTALQTTIQHHPWIDLFPIPVMRDNFLRGIEAGTINKEELCGDMVRVEDADDAVAPFAVWGEAWDVKGWEISTAFLGKWGWLTQGCPEVLEATRFWRERRGRTKGIQMSQR</sequence>
<evidence type="ECO:0008006" key="4">
    <source>
        <dbReference type="Google" id="ProtNLM"/>
    </source>
</evidence>
<dbReference type="EMBL" id="WOWK01000078">
    <property type="protein sequence ID" value="KAF0320821.1"/>
    <property type="molecule type" value="Genomic_DNA"/>
</dbReference>
<dbReference type="Pfam" id="PF11905">
    <property type="entry name" value="DUF3425"/>
    <property type="match status" value="1"/>
</dbReference>